<dbReference type="AlphaFoldDB" id="A0A3M7P7Y8"/>
<proteinExistence type="predicted"/>
<comment type="caution">
    <text evidence="1">The sequence shown here is derived from an EMBL/GenBank/DDBJ whole genome shotgun (WGS) entry which is preliminary data.</text>
</comment>
<dbReference type="Proteomes" id="UP000276133">
    <property type="component" value="Unassembled WGS sequence"/>
</dbReference>
<gene>
    <name evidence="1" type="ORF">BpHYR1_021084</name>
</gene>
<name>A0A3M7P7Y8_BRAPC</name>
<protein>
    <submittedName>
        <fullName evidence="1">Uncharacterized protein</fullName>
    </submittedName>
</protein>
<organism evidence="1 2">
    <name type="scientific">Brachionus plicatilis</name>
    <name type="common">Marine rotifer</name>
    <name type="synonym">Brachionus muelleri</name>
    <dbReference type="NCBI Taxonomy" id="10195"/>
    <lineage>
        <taxon>Eukaryota</taxon>
        <taxon>Metazoa</taxon>
        <taxon>Spiralia</taxon>
        <taxon>Gnathifera</taxon>
        <taxon>Rotifera</taxon>
        <taxon>Eurotatoria</taxon>
        <taxon>Monogononta</taxon>
        <taxon>Pseudotrocha</taxon>
        <taxon>Ploima</taxon>
        <taxon>Brachionidae</taxon>
        <taxon>Brachionus</taxon>
    </lineage>
</organism>
<evidence type="ECO:0000313" key="2">
    <source>
        <dbReference type="Proteomes" id="UP000276133"/>
    </source>
</evidence>
<accession>A0A3M7P7Y8</accession>
<evidence type="ECO:0000313" key="1">
    <source>
        <dbReference type="EMBL" id="RMZ94814.1"/>
    </source>
</evidence>
<sequence>MSCWRQQDAVVVIGDGAVRIVDEDQKADFLRHWRLRLARACQQFKAETRVFAKLSHFVCCWHKF</sequence>
<dbReference type="EMBL" id="REGN01012790">
    <property type="protein sequence ID" value="RMZ94814.1"/>
    <property type="molecule type" value="Genomic_DNA"/>
</dbReference>
<keyword evidence="2" id="KW-1185">Reference proteome</keyword>
<reference evidence="1 2" key="1">
    <citation type="journal article" date="2018" name="Sci. Rep.">
        <title>Genomic signatures of local adaptation to the degree of environmental predictability in rotifers.</title>
        <authorList>
            <person name="Franch-Gras L."/>
            <person name="Hahn C."/>
            <person name="Garcia-Roger E.M."/>
            <person name="Carmona M.J."/>
            <person name="Serra M."/>
            <person name="Gomez A."/>
        </authorList>
    </citation>
    <scope>NUCLEOTIDE SEQUENCE [LARGE SCALE GENOMIC DNA]</scope>
    <source>
        <strain evidence="1">HYR1</strain>
    </source>
</reference>